<dbReference type="PANTHER" id="PTHR23345">
    <property type="entry name" value="VITELLOGENIN-RELATED"/>
    <property type="match status" value="1"/>
</dbReference>
<evidence type="ECO:0000256" key="2">
    <source>
        <dbReference type="ARBA" id="ARBA00022761"/>
    </source>
</evidence>
<gene>
    <name evidence="6" type="ORF">O3P69_000865</name>
</gene>
<dbReference type="GO" id="GO:0005319">
    <property type="term" value="F:lipid transporter activity"/>
    <property type="evidence" value="ECO:0007669"/>
    <property type="project" value="InterPro"/>
</dbReference>
<dbReference type="Pfam" id="PF01347">
    <property type="entry name" value="Vitellogenin_N"/>
    <property type="match status" value="1"/>
</dbReference>
<comment type="caution">
    <text evidence="6">The sequence shown here is derived from an EMBL/GenBank/DDBJ whole genome shotgun (WGS) entry which is preliminary data.</text>
</comment>
<sequence>MTTHTVLLLALAAAAAAAPYGGTTQRCSTECPLAAAKLSFTPGKTYSYTYTGKSNVQLKGVDGGIVETQWEKQVLLTVLGPCDVAISFKGSKVDGKTGLPGSDKLERYPLVVAMTDGRVQRVCSHPDDDTWAINMKKGVVSALQISLPSLSISNSGLNFTETDVLGTCPTYYEVQAEGAKVLVKKEKNHRLCQEHYPTPDEINLPHLMGPLPIQESRSSCRQEIDSGIISSVVCEDKKVIRPSYGIYKYHLPHWSGRAGAQEPRYDYETAKKDPSLVPELEQTLRYLCEITTDGVEAHAAAQLSKAVHLMRLIP</sequence>
<accession>A0AAW0UW17</accession>
<dbReference type="InterPro" id="IPR015816">
    <property type="entry name" value="Vitellinogen_b-sht_N"/>
</dbReference>
<dbReference type="InterPro" id="IPR050733">
    <property type="entry name" value="Vitellogenin/Apolipophorin"/>
</dbReference>
<keyword evidence="2" id="KW-0758">Storage protein</keyword>
<evidence type="ECO:0000313" key="6">
    <source>
        <dbReference type="EMBL" id="KAK8402862.1"/>
    </source>
</evidence>
<dbReference type="EMBL" id="JARAKH010000007">
    <property type="protein sequence ID" value="KAK8402862.1"/>
    <property type="molecule type" value="Genomic_DNA"/>
</dbReference>
<feature type="signal peptide" evidence="4">
    <location>
        <begin position="1"/>
        <end position="17"/>
    </location>
</feature>
<protein>
    <recommendedName>
        <fullName evidence="5">Vitellogenin domain-containing protein</fullName>
    </recommendedName>
</protein>
<dbReference type="InterPro" id="IPR001747">
    <property type="entry name" value="Vitellogenin_N"/>
</dbReference>
<keyword evidence="7" id="KW-1185">Reference proteome</keyword>
<evidence type="ECO:0000259" key="5">
    <source>
        <dbReference type="PROSITE" id="PS51211"/>
    </source>
</evidence>
<keyword evidence="1 4" id="KW-0732">Signal</keyword>
<evidence type="ECO:0000256" key="1">
    <source>
        <dbReference type="ARBA" id="ARBA00022729"/>
    </source>
</evidence>
<feature type="domain" description="Vitellogenin" evidence="5">
    <location>
        <begin position="40"/>
        <end position="314"/>
    </location>
</feature>
<reference evidence="6 7" key="1">
    <citation type="submission" date="2023-03" db="EMBL/GenBank/DDBJ databases">
        <title>High-quality genome of Scylla paramamosain provides insights in environmental adaptation.</title>
        <authorList>
            <person name="Zhang L."/>
        </authorList>
    </citation>
    <scope>NUCLEOTIDE SEQUENCE [LARGE SCALE GENOMIC DNA]</scope>
    <source>
        <strain evidence="6">LZ_2023a</strain>
        <tissue evidence="6">Muscle</tissue>
    </source>
</reference>
<comment type="caution">
    <text evidence="3">Lacks conserved residue(s) required for the propagation of feature annotation.</text>
</comment>
<organism evidence="6 7">
    <name type="scientific">Scylla paramamosain</name>
    <name type="common">Mud crab</name>
    <dbReference type="NCBI Taxonomy" id="85552"/>
    <lineage>
        <taxon>Eukaryota</taxon>
        <taxon>Metazoa</taxon>
        <taxon>Ecdysozoa</taxon>
        <taxon>Arthropoda</taxon>
        <taxon>Crustacea</taxon>
        <taxon>Multicrustacea</taxon>
        <taxon>Malacostraca</taxon>
        <taxon>Eumalacostraca</taxon>
        <taxon>Eucarida</taxon>
        <taxon>Decapoda</taxon>
        <taxon>Pleocyemata</taxon>
        <taxon>Brachyura</taxon>
        <taxon>Eubrachyura</taxon>
        <taxon>Portunoidea</taxon>
        <taxon>Portunidae</taxon>
        <taxon>Portuninae</taxon>
        <taxon>Scylla</taxon>
    </lineage>
</organism>
<feature type="chain" id="PRO_5044001927" description="Vitellogenin domain-containing protein" evidence="4">
    <location>
        <begin position="18"/>
        <end position="314"/>
    </location>
</feature>
<dbReference type="PANTHER" id="PTHR23345:SF15">
    <property type="entry name" value="VITELLOGENIN 1-RELATED"/>
    <property type="match status" value="1"/>
</dbReference>
<dbReference type="SUPFAM" id="SSF56968">
    <property type="entry name" value="Lipovitellin-phosvitin complex, beta-sheet shell regions"/>
    <property type="match status" value="1"/>
</dbReference>
<evidence type="ECO:0000256" key="3">
    <source>
        <dbReference type="PROSITE-ProRule" id="PRU00557"/>
    </source>
</evidence>
<dbReference type="Proteomes" id="UP001487740">
    <property type="component" value="Unassembled WGS sequence"/>
</dbReference>
<name>A0AAW0UW17_SCYPA</name>
<dbReference type="Gene3D" id="2.30.230.10">
    <property type="entry name" value="Lipovitellin, beta-sheet shell regions, chain A"/>
    <property type="match status" value="1"/>
</dbReference>
<dbReference type="InterPro" id="IPR015819">
    <property type="entry name" value="Lipid_transp_b-sht_shell"/>
</dbReference>
<evidence type="ECO:0000313" key="7">
    <source>
        <dbReference type="Proteomes" id="UP001487740"/>
    </source>
</evidence>
<proteinExistence type="predicted"/>
<dbReference type="PROSITE" id="PS51211">
    <property type="entry name" value="VITELLOGENIN"/>
    <property type="match status" value="1"/>
</dbReference>
<evidence type="ECO:0000256" key="4">
    <source>
        <dbReference type="SAM" id="SignalP"/>
    </source>
</evidence>
<dbReference type="AlphaFoldDB" id="A0AAW0UW17"/>